<dbReference type="Gene3D" id="2.70.170.10">
    <property type="entry name" value="Neurotransmitter-gated ion-channel ligand-binding domain"/>
    <property type="match status" value="1"/>
</dbReference>
<gene>
    <name evidence="3" type="ORF">SAMN05444388_11469</name>
</gene>
<dbReference type="InterPro" id="IPR006202">
    <property type="entry name" value="Neur_chan_lig-bd"/>
</dbReference>
<dbReference type="Proteomes" id="UP000184112">
    <property type="component" value="Unassembled WGS sequence"/>
</dbReference>
<keyword evidence="1" id="KW-0812">Transmembrane</keyword>
<feature type="transmembrane region" description="Helical" evidence="1">
    <location>
        <begin position="280"/>
        <end position="305"/>
    </location>
</feature>
<feature type="domain" description="Neurotransmitter-gated ion-channel ligand-binding" evidence="2">
    <location>
        <begin position="23"/>
        <end position="219"/>
    </location>
</feature>
<sequence length="340" mass="40443">MKQFYYLILLFLVSTYSTEAKLYKKDIKPSKPLIVSVSIHLNKIYDINSVDKTYLIDAYLVLLWHDPSVHDSVYGNNDIKIIYENEKFPKGIMVPSFEFINILGNREIIDRQLIVNPDKTLIYNERFHGRFTSGMDFHRYPNDKQCFMIQLESFSMQKKDLIFTNPQLFPKVLDASYIEEWKILGKRDYVNQKTYYHLSTSKKGEEFSRCNFEIYVQRKIEYYLWKVMLPIGILVVASWLVFWVKDFANQLNISFTLMLTMVTFNFYTSSLLPTLPYNTFIELIIISGYISIFLTLIAIIFTYAYSKNDKTTFKINGFFKIFFPLLYILYIMICIFIIFF</sequence>
<dbReference type="PANTHER" id="PTHR18945">
    <property type="entry name" value="NEUROTRANSMITTER GATED ION CHANNEL"/>
    <property type="match status" value="1"/>
</dbReference>
<dbReference type="SUPFAM" id="SSF63712">
    <property type="entry name" value="Nicotinic receptor ligand binding domain-like"/>
    <property type="match status" value="1"/>
</dbReference>
<keyword evidence="1" id="KW-1133">Transmembrane helix</keyword>
<protein>
    <submittedName>
        <fullName evidence="3">Neurotransmitter-gated ion-channel ligand binding domain-containing protein</fullName>
    </submittedName>
</protein>
<dbReference type="InterPro" id="IPR036734">
    <property type="entry name" value="Neur_chan_lig-bd_sf"/>
</dbReference>
<dbReference type="Gene3D" id="1.20.58.390">
    <property type="entry name" value="Neurotransmitter-gated ion-channel transmembrane domain"/>
    <property type="match status" value="1"/>
</dbReference>
<feature type="transmembrane region" description="Helical" evidence="1">
    <location>
        <begin position="317"/>
        <end position="339"/>
    </location>
</feature>
<dbReference type="InterPro" id="IPR038050">
    <property type="entry name" value="Neuro_actylchol_rec"/>
</dbReference>
<dbReference type="GO" id="GO:0005230">
    <property type="term" value="F:extracellular ligand-gated monoatomic ion channel activity"/>
    <property type="evidence" value="ECO:0007669"/>
    <property type="project" value="InterPro"/>
</dbReference>
<dbReference type="Pfam" id="PF02931">
    <property type="entry name" value="Neur_chan_LBD"/>
    <property type="match status" value="1"/>
</dbReference>
<feature type="transmembrane region" description="Helical" evidence="1">
    <location>
        <begin position="251"/>
        <end position="268"/>
    </location>
</feature>
<dbReference type="EMBL" id="FQWH01000014">
    <property type="protein sequence ID" value="SHH64512.1"/>
    <property type="molecule type" value="Genomic_DNA"/>
</dbReference>
<proteinExistence type="predicted"/>
<dbReference type="AlphaFoldDB" id="A0A1M5UNA1"/>
<dbReference type="InterPro" id="IPR006201">
    <property type="entry name" value="Neur_channel"/>
</dbReference>
<dbReference type="GO" id="GO:0016020">
    <property type="term" value="C:membrane"/>
    <property type="evidence" value="ECO:0007669"/>
    <property type="project" value="InterPro"/>
</dbReference>
<reference evidence="3 4" key="1">
    <citation type="submission" date="2016-11" db="EMBL/GenBank/DDBJ databases">
        <authorList>
            <person name="Jaros S."/>
            <person name="Januszkiewicz K."/>
            <person name="Wedrychowicz H."/>
        </authorList>
    </citation>
    <scope>NUCLEOTIDE SEQUENCE [LARGE SCALE GENOMIC DNA]</scope>
    <source>
        <strain evidence="3 4">DSM 6792</strain>
    </source>
</reference>
<evidence type="ECO:0000313" key="4">
    <source>
        <dbReference type="Proteomes" id="UP000184112"/>
    </source>
</evidence>
<keyword evidence="1" id="KW-0472">Membrane</keyword>
<dbReference type="RefSeq" id="WP_073411014.1">
    <property type="nucleotide sequence ID" value="NZ_FQWH01000014.1"/>
</dbReference>
<accession>A0A1M5UNA1</accession>
<evidence type="ECO:0000256" key="1">
    <source>
        <dbReference type="SAM" id="Phobius"/>
    </source>
</evidence>
<evidence type="ECO:0000313" key="3">
    <source>
        <dbReference type="EMBL" id="SHH64512.1"/>
    </source>
</evidence>
<dbReference type="GO" id="GO:0004888">
    <property type="term" value="F:transmembrane signaling receptor activity"/>
    <property type="evidence" value="ECO:0007669"/>
    <property type="project" value="InterPro"/>
</dbReference>
<organism evidence="3 4">
    <name type="scientific">Flavobacterium johnsoniae</name>
    <name type="common">Cytophaga johnsonae</name>
    <dbReference type="NCBI Taxonomy" id="986"/>
    <lineage>
        <taxon>Bacteria</taxon>
        <taxon>Pseudomonadati</taxon>
        <taxon>Bacteroidota</taxon>
        <taxon>Flavobacteriia</taxon>
        <taxon>Flavobacteriales</taxon>
        <taxon>Flavobacteriaceae</taxon>
        <taxon>Flavobacterium</taxon>
    </lineage>
</organism>
<name>A0A1M5UNA1_FLAJO</name>
<feature type="transmembrane region" description="Helical" evidence="1">
    <location>
        <begin position="222"/>
        <end position="244"/>
    </location>
</feature>
<dbReference type="CDD" id="cd18988">
    <property type="entry name" value="LGIC_ECD_bact"/>
    <property type="match status" value="1"/>
</dbReference>
<evidence type="ECO:0000259" key="2">
    <source>
        <dbReference type="Pfam" id="PF02931"/>
    </source>
</evidence>